<protein>
    <recommendedName>
        <fullName evidence="1">AB hydrolase-1 domain-containing protein</fullName>
    </recommendedName>
</protein>
<dbReference type="OMA" id="DRPGMGN"/>
<dbReference type="InterPro" id="IPR000073">
    <property type="entry name" value="AB_hydrolase_1"/>
</dbReference>
<dbReference type="EMBL" id="JH767570">
    <property type="protein sequence ID" value="EON64778.1"/>
    <property type="molecule type" value="Genomic_DNA"/>
</dbReference>
<dbReference type="InterPro" id="IPR029058">
    <property type="entry name" value="AB_hydrolase_fold"/>
</dbReference>
<dbReference type="GeneID" id="19901322"/>
<evidence type="ECO:0000313" key="2">
    <source>
        <dbReference type="EMBL" id="EON64778.1"/>
    </source>
</evidence>
<name>R7YSG1_CONA1</name>
<dbReference type="Pfam" id="PF12697">
    <property type="entry name" value="Abhydrolase_6"/>
    <property type="match status" value="1"/>
</dbReference>
<dbReference type="STRING" id="1168221.R7YSG1"/>
<dbReference type="RefSeq" id="XP_007780095.1">
    <property type="nucleotide sequence ID" value="XM_007781905.1"/>
</dbReference>
<organism evidence="2 3">
    <name type="scientific">Coniosporium apollinis (strain CBS 100218)</name>
    <name type="common">Rock-inhabiting black yeast</name>
    <dbReference type="NCBI Taxonomy" id="1168221"/>
    <lineage>
        <taxon>Eukaryota</taxon>
        <taxon>Fungi</taxon>
        <taxon>Dikarya</taxon>
        <taxon>Ascomycota</taxon>
        <taxon>Pezizomycotina</taxon>
        <taxon>Dothideomycetes</taxon>
        <taxon>Dothideomycetes incertae sedis</taxon>
        <taxon>Coniosporium</taxon>
    </lineage>
</organism>
<dbReference type="Gene3D" id="3.40.50.1820">
    <property type="entry name" value="alpha/beta hydrolase"/>
    <property type="match status" value="1"/>
</dbReference>
<dbReference type="AlphaFoldDB" id="R7YSG1"/>
<reference evidence="3" key="1">
    <citation type="submission" date="2012-06" db="EMBL/GenBank/DDBJ databases">
        <title>The genome sequence of Coniosporium apollinis CBS 100218.</title>
        <authorList>
            <consortium name="The Broad Institute Genome Sequencing Platform"/>
            <person name="Cuomo C."/>
            <person name="Gorbushina A."/>
            <person name="Noack S."/>
            <person name="Walker B."/>
            <person name="Young S.K."/>
            <person name="Zeng Q."/>
            <person name="Gargeya S."/>
            <person name="Fitzgerald M."/>
            <person name="Haas B."/>
            <person name="Abouelleil A."/>
            <person name="Alvarado L."/>
            <person name="Arachchi H.M."/>
            <person name="Berlin A.M."/>
            <person name="Chapman S.B."/>
            <person name="Goldberg J."/>
            <person name="Griggs A."/>
            <person name="Gujja S."/>
            <person name="Hansen M."/>
            <person name="Howarth C."/>
            <person name="Imamovic A."/>
            <person name="Larimer J."/>
            <person name="McCowan C."/>
            <person name="Montmayeur A."/>
            <person name="Murphy C."/>
            <person name="Neiman D."/>
            <person name="Pearson M."/>
            <person name="Priest M."/>
            <person name="Roberts A."/>
            <person name="Saif S."/>
            <person name="Shea T."/>
            <person name="Sisk P."/>
            <person name="Sykes S."/>
            <person name="Wortman J."/>
            <person name="Nusbaum C."/>
            <person name="Birren B."/>
        </authorList>
    </citation>
    <scope>NUCLEOTIDE SEQUENCE [LARGE SCALE GENOMIC DNA]</scope>
    <source>
        <strain evidence="3">CBS 100218</strain>
    </source>
</reference>
<keyword evidence="3" id="KW-1185">Reference proteome</keyword>
<sequence length="376" mass="41013">MTSFSPEDQAIRIVCTKHFHQALWLPGTANHSKLKVTYSTTTNFDNVSLPAILFIGPMFGTRWNALHFDKLARDCGVRVICVDRPAFGGSTPVTIDIRMRIWLETVPALLQRLDVKHVAIVTHSAGAVYTLNTLCHHRSLLDPKAPYVAFLAPWVPTAHSGATLTTIAAKLPTNLLDSYAGLNTFINSKIIPSASWSGGIISSAAALLSFPASTDIPGAETSTSTTPFEQYGFDEDTAKLIEKLSSKYQFAESTTGANEEVKLCLRKCDDADWGEAADYSSCIRKIAVNEAALGSREPNAAKVSVESFFGGSDIMIAKRGQEYFEQCWQSDGVKGKVDFTTSTFPEANHDSVLIDQKKGALKIIFERIVELGKNRG</sequence>
<gene>
    <name evidence="2" type="ORF">W97_04011</name>
</gene>
<feature type="domain" description="AB hydrolase-1" evidence="1">
    <location>
        <begin position="63"/>
        <end position="160"/>
    </location>
</feature>
<evidence type="ECO:0000259" key="1">
    <source>
        <dbReference type="Pfam" id="PF12697"/>
    </source>
</evidence>
<dbReference type="SUPFAM" id="SSF53474">
    <property type="entry name" value="alpha/beta-Hydrolases"/>
    <property type="match status" value="1"/>
</dbReference>
<dbReference type="HOGENOM" id="CLU_041682_1_0_1"/>
<dbReference type="eggNOG" id="ENOG502SI41">
    <property type="taxonomic scope" value="Eukaryota"/>
</dbReference>
<evidence type="ECO:0000313" key="3">
    <source>
        <dbReference type="Proteomes" id="UP000016924"/>
    </source>
</evidence>
<accession>R7YSG1</accession>
<proteinExistence type="predicted"/>
<dbReference type="OrthoDB" id="294702at2759"/>
<dbReference type="Proteomes" id="UP000016924">
    <property type="component" value="Unassembled WGS sequence"/>
</dbReference>